<accession>A0A9P4W6J5</accession>
<gene>
    <name evidence="1" type="ORF">E8E13_000065</name>
</gene>
<keyword evidence="2" id="KW-1185">Reference proteome</keyword>
<dbReference type="EMBL" id="SWKU01000058">
    <property type="protein sequence ID" value="KAF2993162.1"/>
    <property type="molecule type" value="Genomic_DNA"/>
</dbReference>
<protein>
    <submittedName>
        <fullName evidence="1">Uncharacterized protein</fullName>
    </submittedName>
</protein>
<evidence type="ECO:0000313" key="2">
    <source>
        <dbReference type="Proteomes" id="UP000801428"/>
    </source>
</evidence>
<dbReference type="AlphaFoldDB" id="A0A9P4W6J5"/>
<reference evidence="1" key="1">
    <citation type="submission" date="2019-04" db="EMBL/GenBank/DDBJ databases">
        <title>Sequencing of skin fungus with MAO and IRED activity.</title>
        <authorList>
            <person name="Marsaioli A.J."/>
            <person name="Bonatto J.M.C."/>
            <person name="Reis Junior O."/>
        </authorList>
    </citation>
    <scope>NUCLEOTIDE SEQUENCE</scope>
    <source>
        <strain evidence="1">30M1</strain>
    </source>
</reference>
<dbReference type="Proteomes" id="UP000801428">
    <property type="component" value="Unassembled WGS sequence"/>
</dbReference>
<sequence length="443" mass="49926">MDVNKCAELHNKILEHGWLRSGKSRQDLERNRKTWFDYHGDEAEAIRDILSPDIIAFLERAYVVDWDGGHAFFYYVAGLFTPSLVHELSETFNNDFSEDGMLQNIVLYNMNSSFGSHPVGLVYDQEQHTAILCVDLDDGETIQNGRTEWFPLEVVLEAWLDMIEQGKVVATSDIGEVEAPWKLVPYSPKILQDTVDVFDSLVQEIVSRMPEGSGTQEDSNPSIDGTILEVIDPRRGFAYHFNKKVKRPPFRFIAPGLEISSSSEVTRQPFALIHPDDGHMELIPVLLFRAVSGTSLCMAPASGDECPFGYPFSEVEQYHAGLYLSCTSLSYNSFEDEVTLVLPFRIGAQGFARKSDGARFGEDTQDPGDVEPDDTFADVYQPGQQPFTEMHAVRLISVLRNWIDMIRSGVWEVDADGVVGGVGEWRKADMEDSWEDFIIPTTW</sequence>
<organism evidence="1 2">
    <name type="scientific">Curvularia kusanoi</name>
    <name type="common">Cochliobolus kusanoi</name>
    <dbReference type="NCBI Taxonomy" id="90978"/>
    <lineage>
        <taxon>Eukaryota</taxon>
        <taxon>Fungi</taxon>
        <taxon>Dikarya</taxon>
        <taxon>Ascomycota</taxon>
        <taxon>Pezizomycotina</taxon>
        <taxon>Dothideomycetes</taxon>
        <taxon>Pleosporomycetidae</taxon>
        <taxon>Pleosporales</taxon>
        <taxon>Pleosporineae</taxon>
        <taxon>Pleosporaceae</taxon>
        <taxon>Curvularia</taxon>
    </lineage>
</organism>
<evidence type="ECO:0000313" key="1">
    <source>
        <dbReference type="EMBL" id="KAF2993162.1"/>
    </source>
</evidence>
<dbReference type="OrthoDB" id="3029470at2759"/>
<name>A0A9P4W6J5_CURKU</name>
<comment type="caution">
    <text evidence="1">The sequence shown here is derived from an EMBL/GenBank/DDBJ whole genome shotgun (WGS) entry which is preliminary data.</text>
</comment>
<proteinExistence type="predicted"/>